<sequence>MFSRVYRERVLTLVVALVARKSSMARRNVPMSSMTSTGRPAARPTSIIAAASPVDVVVRKVFETRLRCERLVLCLTAHVQMAEFTFPWFHSRC</sequence>
<reference evidence="1 2" key="1">
    <citation type="journal article" date="2022" name="bioRxiv">
        <title>The genome of the oomycete Peronosclerospora sorghi, a cosmopolitan pathogen of maize and sorghum, is inflated with dispersed pseudogenes.</title>
        <authorList>
            <person name="Fletcher K."/>
            <person name="Martin F."/>
            <person name="Isakeit T."/>
            <person name="Cavanaugh K."/>
            <person name="Magill C."/>
            <person name="Michelmore R."/>
        </authorList>
    </citation>
    <scope>NUCLEOTIDE SEQUENCE [LARGE SCALE GENOMIC DNA]</scope>
    <source>
        <strain evidence="1">P6</strain>
    </source>
</reference>
<dbReference type="Proteomes" id="UP001163321">
    <property type="component" value="Chromosome 11"/>
</dbReference>
<name>A0ACC0WNI5_9STRA</name>
<keyword evidence="2" id="KW-1185">Reference proteome</keyword>
<accession>A0ACC0WNI5</accession>
<protein>
    <submittedName>
        <fullName evidence="1">Uncharacterized protein</fullName>
    </submittedName>
</protein>
<evidence type="ECO:0000313" key="1">
    <source>
        <dbReference type="EMBL" id="KAI9919648.1"/>
    </source>
</evidence>
<dbReference type="EMBL" id="CM047590">
    <property type="protein sequence ID" value="KAI9919648.1"/>
    <property type="molecule type" value="Genomic_DNA"/>
</dbReference>
<comment type="caution">
    <text evidence="1">The sequence shown here is derived from an EMBL/GenBank/DDBJ whole genome shotgun (WGS) entry which is preliminary data.</text>
</comment>
<organism evidence="1 2">
    <name type="scientific">Peronosclerospora sorghi</name>
    <dbReference type="NCBI Taxonomy" id="230839"/>
    <lineage>
        <taxon>Eukaryota</taxon>
        <taxon>Sar</taxon>
        <taxon>Stramenopiles</taxon>
        <taxon>Oomycota</taxon>
        <taxon>Peronosporomycetes</taxon>
        <taxon>Peronosporales</taxon>
        <taxon>Peronosporaceae</taxon>
        <taxon>Peronosclerospora</taxon>
    </lineage>
</organism>
<proteinExistence type="predicted"/>
<evidence type="ECO:0000313" key="2">
    <source>
        <dbReference type="Proteomes" id="UP001163321"/>
    </source>
</evidence>
<gene>
    <name evidence="1" type="ORF">PsorP6_017347</name>
</gene>